<dbReference type="EMBL" id="ML978156">
    <property type="protein sequence ID" value="KAF2035730.1"/>
    <property type="molecule type" value="Genomic_DNA"/>
</dbReference>
<keyword evidence="1" id="KW-0472">Membrane</keyword>
<evidence type="ECO:0000313" key="2">
    <source>
        <dbReference type="EMBL" id="KAF2035730.1"/>
    </source>
</evidence>
<name>A0A9P4LSN7_9PLEO</name>
<dbReference type="PANTHER" id="PTHR35395:SF1">
    <property type="entry name" value="DUF6536 DOMAIN-CONTAINING PROTEIN"/>
    <property type="match status" value="1"/>
</dbReference>
<reference evidence="2" key="1">
    <citation type="journal article" date="2020" name="Stud. Mycol.">
        <title>101 Dothideomycetes genomes: a test case for predicting lifestyles and emergence of pathogens.</title>
        <authorList>
            <person name="Haridas S."/>
            <person name="Albert R."/>
            <person name="Binder M."/>
            <person name="Bloem J."/>
            <person name="Labutti K."/>
            <person name="Salamov A."/>
            <person name="Andreopoulos B."/>
            <person name="Baker S."/>
            <person name="Barry K."/>
            <person name="Bills G."/>
            <person name="Bluhm B."/>
            <person name="Cannon C."/>
            <person name="Castanera R."/>
            <person name="Culley D."/>
            <person name="Daum C."/>
            <person name="Ezra D."/>
            <person name="Gonzalez J."/>
            <person name="Henrissat B."/>
            <person name="Kuo A."/>
            <person name="Liang C."/>
            <person name="Lipzen A."/>
            <person name="Lutzoni F."/>
            <person name="Magnuson J."/>
            <person name="Mondo S."/>
            <person name="Nolan M."/>
            <person name="Ohm R."/>
            <person name="Pangilinan J."/>
            <person name="Park H.-J."/>
            <person name="Ramirez L."/>
            <person name="Alfaro M."/>
            <person name="Sun H."/>
            <person name="Tritt A."/>
            <person name="Yoshinaga Y."/>
            <person name="Zwiers L.-H."/>
            <person name="Turgeon B."/>
            <person name="Goodwin S."/>
            <person name="Spatafora J."/>
            <person name="Crous P."/>
            <person name="Grigoriev I."/>
        </authorList>
    </citation>
    <scope>NUCLEOTIDE SEQUENCE</scope>
    <source>
        <strain evidence="2">CBS 110217</strain>
    </source>
</reference>
<accession>A0A9P4LSN7</accession>
<dbReference type="OrthoDB" id="5429634at2759"/>
<keyword evidence="1" id="KW-0812">Transmembrane</keyword>
<feature type="transmembrane region" description="Helical" evidence="1">
    <location>
        <begin position="155"/>
        <end position="178"/>
    </location>
</feature>
<dbReference type="Proteomes" id="UP000799777">
    <property type="component" value="Unassembled WGS sequence"/>
</dbReference>
<feature type="non-terminal residue" evidence="2">
    <location>
        <position position="1"/>
    </location>
</feature>
<evidence type="ECO:0000256" key="1">
    <source>
        <dbReference type="SAM" id="Phobius"/>
    </source>
</evidence>
<dbReference type="AlphaFoldDB" id="A0A9P4LSN7"/>
<dbReference type="PANTHER" id="PTHR35395">
    <property type="entry name" value="DUF6536 DOMAIN-CONTAINING PROTEIN"/>
    <property type="match status" value="1"/>
</dbReference>
<comment type="caution">
    <text evidence="2">The sequence shown here is derived from an EMBL/GenBank/DDBJ whole genome shotgun (WGS) entry which is preliminary data.</text>
</comment>
<keyword evidence="1" id="KW-1133">Transmembrane helix</keyword>
<proteinExistence type="predicted"/>
<gene>
    <name evidence="2" type="ORF">EK21DRAFT_53222</name>
</gene>
<evidence type="ECO:0000313" key="3">
    <source>
        <dbReference type="Proteomes" id="UP000799777"/>
    </source>
</evidence>
<sequence>TFSFIVVGILFALFLTTLTFTSRASTAWGTVSDTTFRVAAPSSPQTLLNAWIANAGQLVLSFCYLAINSECTAMAGAAEWNNLATSRKGLRVTRPVGQQRDTYFLQLPYKWSLPLTVASGGLHWLLSQSVFLVRIDTYDRDGNLVLGDASKSACGFSGTSWMVMTICFYLLVGTVGLIGRKKIKVRVPFAASCSLVISAACHPSRDDGGAYVRAVRWGVVQETMYEGEGHCCLSSRGVGRPRVGVKYL</sequence>
<protein>
    <submittedName>
        <fullName evidence="2">Uncharacterized protein</fullName>
    </submittedName>
</protein>
<organism evidence="2 3">
    <name type="scientific">Setomelanomma holmii</name>
    <dbReference type="NCBI Taxonomy" id="210430"/>
    <lineage>
        <taxon>Eukaryota</taxon>
        <taxon>Fungi</taxon>
        <taxon>Dikarya</taxon>
        <taxon>Ascomycota</taxon>
        <taxon>Pezizomycotina</taxon>
        <taxon>Dothideomycetes</taxon>
        <taxon>Pleosporomycetidae</taxon>
        <taxon>Pleosporales</taxon>
        <taxon>Pleosporineae</taxon>
        <taxon>Phaeosphaeriaceae</taxon>
        <taxon>Setomelanomma</taxon>
    </lineage>
</organism>
<keyword evidence="3" id="KW-1185">Reference proteome</keyword>